<reference evidence="2" key="1">
    <citation type="submission" date="2022-11" db="UniProtKB">
        <authorList>
            <consortium name="WormBaseParasite"/>
        </authorList>
    </citation>
    <scope>IDENTIFICATION</scope>
</reference>
<dbReference type="AlphaFoldDB" id="A0A915JZ63"/>
<keyword evidence="1" id="KW-1185">Reference proteome</keyword>
<dbReference type="Proteomes" id="UP000887565">
    <property type="component" value="Unplaced"/>
</dbReference>
<dbReference type="WBParaSite" id="nRc.2.0.1.t31786-RA">
    <property type="protein sequence ID" value="nRc.2.0.1.t31786-RA"/>
    <property type="gene ID" value="nRc.2.0.1.g31786"/>
</dbReference>
<organism evidence="1 2">
    <name type="scientific">Romanomermis culicivorax</name>
    <name type="common">Nematode worm</name>
    <dbReference type="NCBI Taxonomy" id="13658"/>
    <lineage>
        <taxon>Eukaryota</taxon>
        <taxon>Metazoa</taxon>
        <taxon>Ecdysozoa</taxon>
        <taxon>Nematoda</taxon>
        <taxon>Enoplea</taxon>
        <taxon>Dorylaimia</taxon>
        <taxon>Mermithida</taxon>
        <taxon>Mermithoidea</taxon>
        <taxon>Mermithidae</taxon>
        <taxon>Romanomermis</taxon>
    </lineage>
</organism>
<proteinExistence type="predicted"/>
<name>A0A915JZ63_ROMCU</name>
<evidence type="ECO:0000313" key="2">
    <source>
        <dbReference type="WBParaSite" id="nRc.2.0.1.t31786-RA"/>
    </source>
</evidence>
<sequence>MTSRTYLLRVVTAAFPLLGWLSWLARADGSRKVLGSSPGPSLTFTETLSSGNRLPQHLHPKFWGSLTPDGPKIVARHWGPVTCMVQGH</sequence>
<evidence type="ECO:0000313" key="1">
    <source>
        <dbReference type="Proteomes" id="UP000887565"/>
    </source>
</evidence>
<accession>A0A915JZ63</accession>
<protein>
    <submittedName>
        <fullName evidence="2">Uncharacterized protein</fullName>
    </submittedName>
</protein>